<dbReference type="Proteomes" id="UP000823775">
    <property type="component" value="Unassembled WGS sequence"/>
</dbReference>
<keyword evidence="2" id="KW-1185">Reference proteome</keyword>
<sequence>MAFTGKSLVKPGEMSIDVQVKVQGFMPLPRPAFHRHFSRPDQQNVGVVPNECCLPSLLYNTSSSSTSRGSTLVFRR</sequence>
<proteinExistence type="predicted"/>
<name>A0ABS8WS95_DATST</name>
<accession>A0ABS8WS95</accession>
<feature type="non-terminal residue" evidence="1">
    <location>
        <position position="76"/>
    </location>
</feature>
<protein>
    <submittedName>
        <fullName evidence="1">Uncharacterized protein</fullName>
    </submittedName>
</protein>
<gene>
    <name evidence="1" type="ORF">HAX54_000680</name>
</gene>
<reference evidence="1 2" key="1">
    <citation type="journal article" date="2021" name="BMC Genomics">
        <title>Datura genome reveals duplications of psychoactive alkaloid biosynthetic genes and high mutation rate following tissue culture.</title>
        <authorList>
            <person name="Rajewski A."/>
            <person name="Carter-House D."/>
            <person name="Stajich J."/>
            <person name="Litt A."/>
        </authorList>
    </citation>
    <scope>NUCLEOTIDE SEQUENCE [LARGE SCALE GENOMIC DNA]</scope>
    <source>
        <strain evidence="1">AR-01</strain>
    </source>
</reference>
<organism evidence="1 2">
    <name type="scientific">Datura stramonium</name>
    <name type="common">Jimsonweed</name>
    <name type="synonym">Common thornapple</name>
    <dbReference type="NCBI Taxonomy" id="4076"/>
    <lineage>
        <taxon>Eukaryota</taxon>
        <taxon>Viridiplantae</taxon>
        <taxon>Streptophyta</taxon>
        <taxon>Embryophyta</taxon>
        <taxon>Tracheophyta</taxon>
        <taxon>Spermatophyta</taxon>
        <taxon>Magnoliopsida</taxon>
        <taxon>eudicotyledons</taxon>
        <taxon>Gunneridae</taxon>
        <taxon>Pentapetalae</taxon>
        <taxon>asterids</taxon>
        <taxon>lamiids</taxon>
        <taxon>Solanales</taxon>
        <taxon>Solanaceae</taxon>
        <taxon>Solanoideae</taxon>
        <taxon>Datureae</taxon>
        <taxon>Datura</taxon>
    </lineage>
</organism>
<evidence type="ECO:0000313" key="2">
    <source>
        <dbReference type="Proteomes" id="UP000823775"/>
    </source>
</evidence>
<evidence type="ECO:0000313" key="1">
    <source>
        <dbReference type="EMBL" id="MCE3215053.1"/>
    </source>
</evidence>
<dbReference type="EMBL" id="JACEIK010010201">
    <property type="protein sequence ID" value="MCE3215053.1"/>
    <property type="molecule type" value="Genomic_DNA"/>
</dbReference>
<comment type="caution">
    <text evidence="1">The sequence shown here is derived from an EMBL/GenBank/DDBJ whole genome shotgun (WGS) entry which is preliminary data.</text>
</comment>